<evidence type="ECO:0000313" key="3">
    <source>
        <dbReference type="Proteomes" id="UP000594121"/>
    </source>
</evidence>
<name>A0A7L9FKP0_9CREN</name>
<proteinExistence type="predicted"/>
<dbReference type="InterPro" id="IPR002782">
    <property type="entry name" value="Mut7-C_RNAse_dom"/>
</dbReference>
<keyword evidence="3" id="KW-1185">Reference proteome</keyword>
<dbReference type="Pfam" id="PF01927">
    <property type="entry name" value="Mut7-C"/>
    <property type="match status" value="1"/>
</dbReference>
<dbReference type="InParanoid" id="A0A7L9FKP0"/>
<protein>
    <recommendedName>
        <fullName evidence="1">Mut7-C RNAse domain-containing protein</fullName>
    </recommendedName>
</protein>
<dbReference type="Proteomes" id="UP000594121">
    <property type="component" value="Chromosome"/>
</dbReference>
<sequence>MEVVVDGMLGKLARWLRLVGVRALYYSGADDREIETLLEQKPGLLFLTRDKALQRHLSRRGFKALLVPEGREEDVLAHVFQRLGVEPIFRPERALCSICGSPLARASREDVAGLVPARVLDAYSEFYVCTGCGQVYWLGTHIREIEKTLEKVRCIVYGKALC</sequence>
<dbReference type="PANTHER" id="PTHR39081">
    <property type="entry name" value="MUT7-C DOMAIN-CONTAINING PROTEIN"/>
    <property type="match status" value="1"/>
</dbReference>
<gene>
    <name evidence="2" type="ORF">IG193_03805</name>
</gene>
<evidence type="ECO:0000313" key="2">
    <source>
        <dbReference type="EMBL" id="QOJ79593.1"/>
    </source>
</evidence>
<organism evidence="2 3">
    <name type="scientific">Infirmifilum lucidum</name>
    <dbReference type="NCBI Taxonomy" id="2776706"/>
    <lineage>
        <taxon>Archaea</taxon>
        <taxon>Thermoproteota</taxon>
        <taxon>Thermoprotei</taxon>
        <taxon>Thermofilales</taxon>
        <taxon>Thermofilaceae</taxon>
        <taxon>Infirmifilum</taxon>
    </lineage>
</organism>
<dbReference type="EMBL" id="CP062310">
    <property type="protein sequence ID" value="QOJ79593.1"/>
    <property type="molecule type" value="Genomic_DNA"/>
</dbReference>
<dbReference type="AlphaFoldDB" id="A0A7L9FKP0"/>
<reference evidence="2 3" key="1">
    <citation type="submission" date="2020-10" db="EMBL/GenBank/DDBJ databases">
        <title>Thermofilum lucidum 3507LT sp. nov. a novel member of Thermofilaceae family isolated from Chile hot spring, and proposal of description order Thermofilales.</title>
        <authorList>
            <person name="Zayulina K.S."/>
            <person name="Elcheninov A.G."/>
            <person name="Toshchakov S.V."/>
            <person name="Kublanov I.V."/>
        </authorList>
    </citation>
    <scope>NUCLEOTIDE SEQUENCE [LARGE SCALE GENOMIC DNA]</scope>
    <source>
        <strain evidence="2 3">3507LT</strain>
    </source>
</reference>
<feature type="domain" description="Mut7-C RNAse" evidence="1">
    <location>
        <begin position="3"/>
        <end position="148"/>
    </location>
</feature>
<evidence type="ECO:0000259" key="1">
    <source>
        <dbReference type="Pfam" id="PF01927"/>
    </source>
</evidence>
<accession>A0A7L9FKP0</accession>
<dbReference type="KEGG" id="thel:IG193_03805"/>
<dbReference type="PANTHER" id="PTHR39081:SF1">
    <property type="entry name" value="MUT7-C RNASE DOMAIN-CONTAINING PROTEIN"/>
    <property type="match status" value="1"/>
</dbReference>